<sequence>MDMMPILPETEVEATAALHLGRLLFVFGRMDLNLDQAMLKACAAQDVAREIVRIERLSFEDKLREYEALVLARSTDDAQLLARWQRWFAAAHALHRLRSAFAHGRWGFQNMQQQIVHVSTLPGSPNQDEVRYTLTGFAARVAEVEDIAEEFFALTRPVR</sequence>
<dbReference type="Proteomes" id="UP001205560">
    <property type="component" value="Unassembled WGS sequence"/>
</dbReference>
<protein>
    <recommendedName>
        <fullName evidence="3">Apea-like HEPN domain-containing protein</fullName>
    </recommendedName>
</protein>
<gene>
    <name evidence="1" type="ORF">NX782_12230</name>
</gene>
<proteinExistence type="predicted"/>
<evidence type="ECO:0000313" key="2">
    <source>
        <dbReference type="Proteomes" id="UP001205560"/>
    </source>
</evidence>
<organism evidence="1 2">
    <name type="scientific">Massilia norwichensis</name>
    <dbReference type="NCBI Taxonomy" id="1442366"/>
    <lineage>
        <taxon>Bacteria</taxon>
        <taxon>Pseudomonadati</taxon>
        <taxon>Pseudomonadota</taxon>
        <taxon>Betaproteobacteria</taxon>
        <taxon>Burkholderiales</taxon>
        <taxon>Oxalobacteraceae</taxon>
        <taxon>Telluria group</taxon>
        <taxon>Massilia</taxon>
    </lineage>
</organism>
<reference evidence="1 2" key="1">
    <citation type="submission" date="2022-08" db="EMBL/GenBank/DDBJ databases">
        <title>Reclassification of Massilia species as members of the genera Telluria, Duganella, Pseudoduganella, Mokoshia gen. nov. and Zemynaea gen. nov. using orthogonal and non-orthogonal genome-based approaches.</title>
        <authorList>
            <person name="Bowman J.P."/>
        </authorList>
    </citation>
    <scope>NUCLEOTIDE SEQUENCE [LARGE SCALE GENOMIC DNA]</scope>
    <source>
        <strain evidence="1 2">LMG 28164</strain>
    </source>
</reference>
<name>A0ABT2A6Z4_9BURK</name>
<accession>A0ABT2A6Z4</accession>
<evidence type="ECO:0000313" key="1">
    <source>
        <dbReference type="EMBL" id="MCS0589971.1"/>
    </source>
</evidence>
<dbReference type="RefSeq" id="WP_258845746.1">
    <property type="nucleotide sequence ID" value="NZ_JANUGX010000012.1"/>
</dbReference>
<keyword evidence="2" id="KW-1185">Reference proteome</keyword>
<dbReference type="EMBL" id="JANUGX010000012">
    <property type="protein sequence ID" value="MCS0589971.1"/>
    <property type="molecule type" value="Genomic_DNA"/>
</dbReference>
<comment type="caution">
    <text evidence="1">The sequence shown here is derived from an EMBL/GenBank/DDBJ whole genome shotgun (WGS) entry which is preliminary data.</text>
</comment>
<evidence type="ECO:0008006" key="3">
    <source>
        <dbReference type="Google" id="ProtNLM"/>
    </source>
</evidence>